<gene>
    <name evidence="2" type="ORF">C1H46_038355</name>
</gene>
<dbReference type="EMBL" id="VIEB01001052">
    <property type="protein sequence ID" value="TQD76087.1"/>
    <property type="molecule type" value="Genomic_DNA"/>
</dbReference>
<protein>
    <submittedName>
        <fullName evidence="2">Uncharacterized protein</fullName>
    </submittedName>
</protein>
<proteinExistence type="predicted"/>
<evidence type="ECO:0000313" key="3">
    <source>
        <dbReference type="Proteomes" id="UP000315295"/>
    </source>
</evidence>
<sequence length="94" mass="11182">MEPRDCRRQLQLRSAVVNLDLSAGVRRHLFVLTLEQEREEIKKGREREKERDRERGDAEGQDGWTGGAVEGWRMGYGEWGWGWEMEKWVFSICR</sequence>
<feature type="compositionally biased region" description="Basic and acidic residues" evidence="1">
    <location>
        <begin position="41"/>
        <end position="58"/>
    </location>
</feature>
<keyword evidence="3" id="KW-1185">Reference proteome</keyword>
<name>A0A540KPH6_MALBA</name>
<organism evidence="2 3">
    <name type="scientific">Malus baccata</name>
    <name type="common">Siberian crab apple</name>
    <name type="synonym">Pyrus baccata</name>
    <dbReference type="NCBI Taxonomy" id="106549"/>
    <lineage>
        <taxon>Eukaryota</taxon>
        <taxon>Viridiplantae</taxon>
        <taxon>Streptophyta</taxon>
        <taxon>Embryophyta</taxon>
        <taxon>Tracheophyta</taxon>
        <taxon>Spermatophyta</taxon>
        <taxon>Magnoliopsida</taxon>
        <taxon>eudicotyledons</taxon>
        <taxon>Gunneridae</taxon>
        <taxon>Pentapetalae</taxon>
        <taxon>rosids</taxon>
        <taxon>fabids</taxon>
        <taxon>Rosales</taxon>
        <taxon>Rosaceae</taxon>
        <taxon>Amygdaloideae</taxon>
        <taxon>Maleae</taxon>
        <taxon>Malus</taxon>
    </lineage>
</organism>
<dbReference type="Proteomes" id="UP000315295">
    <property type="component" value="Unassembled WGS sequence"/>
</dbReference>
<evidence type="ECO:0000256" key="1">
    <source>
        <dbReference type="SAM" id="MobiDB-lite"/>
    </source>
</evidence>
<dbReference type="AlphaFoldDB" id="A0A540KPH6"/>
<feature type="region of interest" description="Disordered" evidence="1">
    <location>
        <begin position="41"/>
        <end position="66"/>
    </location>
</feature>
<reference evidence="2 3" key="1">
    <citation type="journal article" date="2019" name="G3 (Bethesda)">
        <title>Sequencing of a Wild Apple (Malus baccata) Genome Unravels the Differences Between Cultivated and Wild Apple Species Regarding Disease Resistance and Cold Tolerance.</title>
        <authorList>
            <person name="Chen X."/>
        </authorList>
    </citation>
    <scope>NUCLEOTIDE SEQUENCE [LARGE SCALE GENOMIC DNA]</scope>
    <source>
        <strain evidence="3">cv. Shandingzi</strain>
        <tissue evidence="2">Leaves</tissue>
    </source>
</reference>
<comment type="caution">
    <text evidence="2">The sequence shown here is derived from an EMBL/GenBank/DDBJ whole genome shotgun (WGS) entry which is preliminary data.</text>
</comment>
<accession>A0A540KPH6</accession>
<evidence type="ECO:0000313" key="2">
    <source>
        <dbReference type="EMBL" id="TQD76087.1"/>
    </source>
</evidence>